<comment type="caution">
    <text evidence="1">The sequence shown here is derived from an EMBL/GenBank/DDBJ whole genome shotgun (WGS) entry which is preliminary data.</text>
</comment>
<dbReference type="InterPro" id="IPR050143">
    <property type="entry name" value="TRIM/RBCC"/>
</dbReference>
<accession>A0AAU9Z2S0</accession>
<keyword evidence="2" id="KW-1185">Reference proteome</keyword>
<reference evidence="1" key="1">
    <citation type="submission" date="2022-06" db="EMBL/GenBank/DDBJ databases">
        <authorList>
            <person name="Andreotti S."/>
            <person name="Wyler E."/>
        </authorList>
    </citation>
    <scope>NUCLEOTIDE SEQUENCE</scope>
</reference>
<dbReference type="InterPro" id="IPR013083">
    <property type="entry name" value="Znf_RING/FYVE/PHD"/>
</dbReference>
<gene>
    <name evidence="1" type="primary">Trim60</name>
    <name evidence="1" type="ORF">PHOROB_LOCUS4955</name>
</gene>
<dbReference type="EMBL" id="CALSGD010001393">
    <property type="protein sequence ID" value="CAH6787009.1"/>
    <property type="molecule type" value="Genomic_DNA"/>
</dbReference>
<dbReference type="InterPro" id="IPR013320">
    <property type="entry name" value="ConA-like_dom_sf"/>
</dbReference>
<sequence length="379" mass="43456">MDFSTALANLGGSCTCPICLTLLRDPVSIKYGDNFCHACLNFSWKDQRGIYPCPICPSYFPQKHFSKNFQICNFTDPMKQLSERRAVCQRHNQPLTLFCMEDLNILSAPRHRRILEDSMRPLECKLKQAEPALVLQHRRALELRSMFGYKKQEVRFEFEQLQLFMQNKHELQGYLGTLSDHVHTLEDLLEEAESHVTLQTSAPRVCHRFENLRCSLSSGPLPEISLSLVIERFQIDVMFDLDTAHPQLVISEDRKYMLYKEAGEVISFGSLLLGGKSGKQATLGVCQDSLPGDWSEQPSVAGGFWAGGRNSESSYVTYRPKELRFCHDLFFCKMNDISPLYTFSNPFATTIWPYFCTGTDSEPLKILPTLHLHNRNYRS</sequence>
<dbReference type="Proteomes" id="UP001152836">
    <property type="component" value="Unassembled WGS sequence"/>
</dbReference>
<dbReference type="PANTHER" id="PTHR24103">
    <property type="entry name" value="E3 UBIQUITIN-PROTEIN LIGASE TRIM"/>
    <property type="match status" value="1"/>
</dbReference>
<protein>
    <submittedName>
        <fullName evidence="1">Trim60 protein</fullName>
    </submittedName>
</protein>
<name>A0AAU9Z2S0_PHORO</name>
<dbReference type="SUPFAM" id="SSF57850">
    <property type="entry name" value="RING/U-box"/>
    <property type="match status" value="1"/>
</dbReference>
<dbReference type="Gene3D" id="3.30.40.10">
    <property type="entry name" value="Zinc/RING finger domain, C3HC4 (zinc finger)"/>
    <property type="match status" value="1"/>
</dbReference>
<dbReference type="Pfam" id="PF15227">
    <property type="entry name" value="zf-C3HC4_4"/>
    <property type="match status" value="1"/>
</dbReference>
<dbReference type="SUPFAM" id="SSF49899">
    <property type="entry name" value="Concanavalin A-like lectins/glucanases"/>
    <property type="match status" value="1"/>
</dbReference>
<dbReference type="Gene3D" id="2.60.120.920">
    <property type="match status" value="1"/>
</dbReference>
<proteinExistence type="predicted"/>
<dbReference type="InterPro" id="IPR043136">
    <property type="entry name" value="B30.2/SPRY_sf"/>
</dbReference>
<organism evidence="1 2">
    <name type="scientific">Phodopus roborovskii</name>
    <name type="common">Roborovski's desert hamster</name>
    <name type="synonym">Cricetulus roborovskii</name>
    <dbReference type="NCBI Taxonomy" id="109678"/>
    <lineage>
        <taxon>Eukaryota</taxon>
        <taxon>Metazoa</taxon>
        <taxon>Chordata</taxon>
        <taxon>Craniata</taxon>
        <taxon>Vertebrata</taxon>
        <taxon>Euteleostomi</taxon>
        <taxon>Mammalia</taxon>
        <taxon>Eutheria</taxon>
        <taxon>Euarchontoglires</taxon>
        <taxon>Glires</taxon>
        <taxon>Rodentia</taxon>
        <taxon>Myomorpha</taxon>
        <taxon>Muroidea</taxon>
        <taxon>Cricetidae</taxon>
        <taxon>Cricetinae</taxon>
        <taxon>Phodopus</taxon>
    </lineage>
</organism>
<evidence type="ECO:0000313" key="1">
    <source>
        <dbReference type="EMBL" id="CAH6787009.1"/>
    </source>
</evidence>
<dbReference type="AlphaFoldDB" id="A0AAU9Z2S0"/>
<evidence type="ECO:0000313" key="2">
    <source>
        <dbReference type="Proteomes" id="UP001152836"/>
    </source>
</evidence>